<comment type="caution">
    <text evidence="2">The sequence shown here is derived from an EMBL/GenBank/DDBJ whole genome shotgun (WGS) entry which is preliminary data.</text>
</comment>
<protein>
    <recommendedName>
        <fullName evidence="4">Hyaluronan/mRNA-binding protein domain-containing protein</fullName>
    </recommendedName>
</protein>
<proteinExistence type="predicted"/>
<evidence type="ECO:0000256" key="1">
    <source>
        <dbReference type="SAM" id="MobiDB-lite"/>
    </source>
</evidence>
<keyword evidence="3" id="KW-1185">Reference proteome</keyword>
<feature type="region of interest" description="Disordered" evidence="1">
    <location>
        <begin position="1"/>
        <end position="104"/>
    </location>
</feature>
<name>A0ABR1UG56_9PEZI</name>
<evidence type="ECO:0000313" key="3">
    <source>
        <dbReference type="Proteomes" id="UP001446871"/>
    </source>
</evidence>
<accession>A0ABR1UG56</accession>
<evidence type="ECO:0008006" key="4">
    <source>
        <dbReference type="Google" id="ProtNLM"/>
    </source>
</evidence>
<feature type="compositionally biased region" description="Basic and acidic residues" evidence="1">
    <location>
        <begin position="53"/>
        <end position="65"/>
    </location>
</feature>
<evidence type="ECO:0000313" key="2">
    <source>
        <dbReference type="EMBL" id="KAK8057893.1"/>
    </source>
</evidence>
<gene>
    <name evidence="2" type="ORF">PG996_011830</name>
</gene>
<sequence length="115" mass="12269">MGEDSGSDGSSPKLEFAKPSKFRKLNDRNLADHNKDSRLGAKRGQDGSAGRGQRGERGERGERGDGGGGGGGGDHDRTHTGGTGVGSNRWQSRQKRENGRNVQLEPFMIISPSFC</sequence>
<feature type="compositionally biased region" description="Basic and acidic residues" evidence="1">
    <location>
        <begin position="24"/>
        <end position="45"/>
    </location>
</feature>
<organism evidence="2 3">
    <name type="scientific">Apiospora saccharicola</name>
    <dbReference type="NCBI Taxonomy" id="335842"/>
    <lineage>
        <taxon>Eukaryota</taxon>
        <taxon>Fungi</taxon>
        <taxon>Dikarya</taxon>
        <taxon>Ascomycota</taxon>
        <taxon>Pezizomycotina</taxon>
        <taxon>Sordariomycetes</taxon>
        <taxon>Xylariomycetidae</taxon>
        <taxon>Amphisphaeriales</taxon>
        <taxon>Apiosporaceae</taxon>
        <taxon>Apiospora</taxon>
    </lineage>
</organism>
<dbReference type="EMBL" id="JAQQWM010000007">
    <property type="protein sequence ID" value="KAK8057893.1"/>
    <property type="molecule type" value="Genomic_DNA"/>
</dbReference>
<reference evidence="2 3" key="1">
    <citation type="submission" date="2023-01" db="EMBL/GenBank/DDBJ databases">
        <title>Analysis of 21 Apiospora genomes using comparative genomics revels a genus with tremendous synthesis potential of carbohydrate active enzymes and secondary metabolites.</title>
        <authorList>
            <person name="Sorensen T."/>
        </authorList>
    </citation>
    <scope>NUCLEOTIDE SEQUENCE [LARGE SCALE GENOMIC DNA]</scope>
    <source>
        <strain evidence="2 3">CBS 83171</strain>
    </source>
</reference>
<dbReference type="Proteomes" id="UP001446871">
    <property type="component" value="Unassembled WGS sequence"/>
</dbReference>